<proteinExistence type="predicted"/>
<feature type="domain" description="Carbohydrate kinase PfkB" evidence="1">
    <location>
        <begin position="31"/>
        <end position="294"/>
    </location>
</feature>
<evidence type="ECO:0000313" key="2">
    <source>
        <dbReference type="EMBL" id="NBI79224.1"/>
    </source>
</evidence>
<gene>
    <name evidence="2" type="ORF">D3Z39_10140</name>
    <name evidence="3" type="ORF">FMM72_15860</name>
</gene>
<evidence type="ECO:0000313" key="3">
    <source>
        <dbReference type="EMBL" id="NDO40669.1"/>
    </source>
</evidence>
<dbReference type="InterPro" id="IPR029056">
    <property type="entry name" value="Ribokinase-like"/>
</dbReference>
<dbReference type="RefSeq" id="WP_160209998.1">
    <property type="nucleotide sequence ID" value="NZ_CAMUSJ010000055.1"/>
</dbReference>
<dbReference type="Proteomes" id="UP000462501">
    <property type="component" value="Unassembled WGS sequence"/>
</dbReference>
<dbReference type="SUPFAM" id="SSF53613">
    <property type="entry name" value="Ribokinase-like"/>
    <property type="match status" value="1"/>
</dbReference>
<dbReference type="EMBL" id="VIQT01000022">
    <property type="protein sequence ID" value="NDO40669.1"/>
    <property type="molecule type" value="Genomic_DNA"/>
</dbReference>
<comment type="caution">
    <text evidence="3">The sequence shown here is derived from an EMBL/GenBank/DDBJ whole genome shotgun (WGS) entry which is preliminary data.</text>
</comment>
<organism evidence="3 5">
    <name type="scientific">Anaerotruncus colihominis</name>
    <dbReference type="NCBI Taxonomy" id="169435"/>
    <lineage>
        <taxon>Bacteria</taxon>
        <taxon>Bacillati</taxon>
        <taxon>Bacillota</taxon>
        <taxon>Clostridia</taxon>
        <taxon>Eubacteriales</taxon>
        <taxon>Oscillospiraceae</taxon>
        <taxon>Anaerotruncus</taxon>
    </lineage>
</organism>
<dbReference type="Gene3D" id="3.40.1190.20">
    <property type="match status" value="1"/>
</dbReference>
<dbReference type="PANTHER" id="PTHR47098:SF2">
    <property type="entry name" value="PROTEIN MAK32"/>
    <property type="match status" value="1"/>
</dbReference>
<dbReference type="Proteomes" id="UP000446348">
    <property type="component" value="Unassembled WGS sequence"/>
</dbReference>
<evidence type="ECO:0000313" key="5">
    <source>
        <dbReference type="Proteomes" id="UP000462501"/>
    </source>
</evidence>
<dbReference type="PANTHER" id="PTHR47098">
    <property type="entry name" value="PROTEIN MAK32"/>
    <property type="match status" value="1"/>
</dbReference>
<dbReference type="OrthoDB" id="1863229at2"/>
<dbReference type="InterPro" id="IPR011611">
    <property type="entry name" value="PfkB_dom"/>
</dbReference>
<reference evidence="3 5" key="2">
    <citation type="submission" date="2019-06" db="EMBL/GenBank/DDBJ databases">
        <title>Draft genome sequences of 15 bacterial species constituting the stable defined intestinal microbiota of the GM15 gnotobiotic mouse model.</title>
        <authorList>
            <person name="Elie C."/>
            <person name="Mathieu A."/>
            <person name="Saliou A."/>
            <person name="Darnaud M."/>
            <person name="Leulier F."/>
            <person name="Tamellini A."/>
        </authorList>
    </citation>
    <scope>NUCLEOTIDE SEQUENCE [LARGE SCALE GENOMIC DNA]</scope>
    <source>
        <strain evidence="3 5">JM4-15</strain>
    </source>
</reference>
<evidence type="ECO:0000313" key="4">
    <source>
        <dbReference type="Proteomes" id="UP000446348"/>
    </source>
</evidence>
<accession>A0A845SUB8</accession>
<dbReference type="AlphaFoldDB" id="A0A845SUB8"/>
<dbReference type="Pfam" id="PF00294">
    <property type="entry name" value="PfkB"/>
    <property type="match status" value="1"/>
</dbReference>
<name>A0A845SUB8_9FIRM</name>
<sequence>MMEQRIEAVVIGHTTLDSVVTYDGELHLRCPGGGCLHAAAGAAYWFKNHEVGIVTKIGPNFLEENVRTIQSCPGVDCAGIRRMDKKGMELWLLYDADGYRHWVLHHDCCTREQAAPAPRDIPARYLKEARGYHIAPLPLNQVQALLKAIPRGRRIQLDPHYEWFFPKYRSDWEQVLPYVSVLMPSEDEFTKFWDIPYGQPAQQYEPYIRQLSEMGPEIVILKMGAQGALLYQRETGAITTIPSQATKIVDATGAGDAFGGGFLAGWLKTGDVTAAAQYGMRSSARTLQLRGVIAEFLQPSPLF</sequence>
<reference evidence="2 4" key="1">
    <citation type="submission" date="2018-08" db="EMBL/GenBank/DDBJ databases">
        <title>Murine metabolic-syndrome-specific gut microbial biobank.</title>
        <authorList>
            <person name="Liu C."/>
        </authorList>
    </citation>
    <scope>NUCLEOTIDE SEQUENCE [LARGE SCALE GENOMIC DNA]</scope>
    <source>
        <strain evidence="2 4">X69</strain>
    </source>
</reference>
<protein>
    <recommendedName>
        <fullName evidence="1">Carbohydrate kinase PfkB domain-containing protein</fullName>
    </recommendedName>
</protein>
<evidence type="ECO:0000259" key="1">
    <source>
        <dbReference type="Pfam" id="PF00294"/>
    </source>
</evidence>
<dbReference type="EMBL" id="QXWZ01000017">
    <property type="protein sequence ID" value="NBI79224.1"/>
    <property type="molecule type" value="Genomic_DNA"/>
</dbReference>